<dbReference type="eggNOG" id="ENOG502RA7Q">
    <property type="taxonomic scope" value="Eukaryota"/>
</dbReference>
<sequence length="74" mass="8512">MAIKIKVADTKIVVLNLLMCLMTFYTVFYITVSLCIGVLRVEDTDSLLAPFDYKTKPSWTNKKYLGKFHKAKFS</sequence>
<dbReference type="Ensembl" id="ENSLOCT00000021408.1">
    <property type="protein sequence ID" value="ENSLOCP00000021371.1"/>
    <property type="gene ID" value="ENSLOCG00000017278.1"/>
</dbReference>
<protein>
    <submittedName>
        <fullName evidence="2">Uncharacterized protein</fullName>
    </submittedName>
</protein>
<dbReference type="OMA" id="MNCTHLN"/>
<dbReference type="InParanoid" id="W5NL62"/>
<dbReference type="Bgee" id="ENSLOCG00000017278">
    <property type="expression patterns" value="Expressed in camera-type eye and 2 other cell types or tissues"/>
</dbReference>
<dbReference type="GeneTree" id="ENSGT00990000210049"/>
<accession>W5NL62</accession>
<dbReference type="Proteomes" id="UP000018468">
    <property type="component" value="Linkage group LG1"/>
</dbReference>
<organism evidence="2 3">
    <name type="scientific">Lepisosteus oculatus</name>
    <name type="common">Spotted gar</name>
    <dbReference type="NCBI Taxonomy" id="7918"/>
    <lineage>
        <taxon>Eukaryota</taxon>
        <taxon>Metazoa</taxon>
        <taxon>Chordata</taxon>
        <taxon>Craniata</taxon>
        <taxon>Vertebrata</taxon>
        <taxon>Euteleostomi</taxon>
        <taxon>Actinopterygii</taxon>
        <taxon>Neopterygii</taxon>
        <taxon>Holostei</taxon>
        <taxon>Semionotiformes</taxon>
        <taxon>Lepisosteidae</taxon>
        <taxon>Lepisosteus</taxon>
    </lineage>
</organism>
<keyword evidence="3" id="KW-1185">Reference proteome</keyword>
<keyword evidence="1" id="KW-1133">Transmembrane helix</keyword>
<feature type="transmembrane region" description="Helical" evidence="1">
    <location>
        <begin position="12"/>
        <end position="39"/>
    </location>
</feature>
<reference evidence="2" key="3">
    <citation type="submission" date="2025-09" db="UniProtKB">
        <authorList>
            <consortium name="Ensembl"/>
        </authorList>
    </citation>
    <scope>IDENTIFICATION</scope>
</reference>
<dbReference type="AlphaFoldDB" id="W5NL62"/>
<evidence type="ECO:0000313" key="3">
    <source>
        <dbReference type="Proteomes" id="UP000018468"/>
    </source>
</evidence>
<reference evidence="2" key="2">
    <citation type="submission" date="2025-08" db="UniProtKB">
        <authorList>
            <consortium name="Ensembl"/>
        </authorList>
    </citation>
    <scope>IDENTIFICATION</scope>
</reference>
<keyword evidence="1" id="KW-0812">Transmembrane</keyword>
<reference evidence="3" key="1">
    <citation type="submission" date="2011-12" db="EMBL/GenBank/DDBJ databases">
        <title>The Draft Genome of Lepisosteus oculatus.</title>
        <authorList>
            <consortium name="The Broad Institute Genome Assembly &amp; Analysis Group"/>
            <consortium name="Computational R&amp;D Group"/>
            <consortium name="and Sequencing Platform"/>
            <person name="Di Palma F."/>
            <person name="Alfoldi J."/>
            <person name="Johnson J."/>
            <person name="Berlin A."/>
            <person name="Gnerre S."/>
            <person name="Jaffe D."/>
            <person name="MacCallum I."/>
            <person name="Young S."/>
            <person name="Walker B.J."/>
            <person name="Lander E.S."/>
            <person name="Lindblad-Toh K."/>
        </authorList>
    </citation>
    <scope>NUCLEOTIDE SEQUENCE [LARGE SCALE GENOMIC DNA]</scope>
</reference>
<evidence type="ECO:0000313" key="2">
    <source>
        <dbReference type="Ensembl" id="ENSLOCP00000021371.1"/>
    </source>
</evidence>
<dbReference type="HOGENOM" id="CLU_2687144_0_0_1"/>
<name>W5NL62_LEPOC</name>
<dbReference type="EMBL" id="AHAT01025966">
    <property type="status" value="NOT_ANNOTATED_CDS"/>
    <property type="molecule type" value="Genomic_DNA"/>
</dbReference>
<proteinExistence type="predicted"/>
<evidence type="ECO:0000256" key="1">
    <source>
        <dbReference type="SAM" id="Phobius"/>
    </source>
</evidence>
<keyword evidence="1" id="KW-0472">Membrane</keyword>
<dbReference type="STRING" id="7918.ENSLOCP00000021371"/>